<dbReference type="InterPro" id="IPR013783">
    <property type="entry name" value="Ig-like_fold"/>
</dbReference>
<dbReference type="SUPFAM" id="SSF48726">
    <property type="entry name" value="Immunoglobulin"/>
    <property type="match status" value="1"/>
</dbReference>
<keyword evidence="2" id="KW-0677">Repeat</keyword>
<evidence type="ECO:0000256" key="1">
    <source>
        <dbReference type="ARBA" id="ARBA00022614"/>
    </source>
</evidence>
<dbReference type="PANTHER" id="PTHR24366:SF96">
    <property type="entry name" value="LEUCINE RICH REPEAT CONTAINING 53"/>
    <property type="match status" value="1"/>
</dbReference>
<dbReference type="PANTHER" id="PTHR24366">
    <property type="entry name" value="IG(IMMUNOGLOBULIN) AND LRR(LEUCINE RICH REPEAT) DOMAINS"/>
    <property type="match status" value="1"/>
</dbReference>
<dbReference type="Gene3D" id="2.60.40.10">
    <property type="entry name" value="Immunoglobulins"/>
    <property type="match status" value="4"/>
</dbReference>
<dbReference type="SUPFAM" id="SSF49265">
    <property type="entry name" value="Fibronectin type III"/>
    <property type="match status" value="1"/>
</dbReference>
<dbReference type="InterPro" id="IPR036116">
    <property type="entry name" value="FN3_sf"/>
</dbReference>
<keyword evidence="1" id="KW-0433">Leucine-rich repeat</keyword>
<dbReference type="Proteomes" id="UP000295714">
    <property type="component" value="Unassembled WGS sequence"/>
</dbReference>
<dbReference type="NCBIfam" id="TIGR04131">
    <property type="entry name" value="Bac_Flav_CTERM"/>
    <property type="match status" value="1"/>
</dbReference>
<accession>A0A4R1KXD0</accession>
<proteinExistence type="predicted"/>
<evidence type="ECO:0000256" key="2">
    <source>
        <dbReference type="ARBA" id="ARBA00022737"/>
    </source>
</evidence>
<name>A0A4R1KXD0_9FLAO</name>
<gene>
    <name evidence="3" type="ORF">DFQ05_0808</name>
</gene>
<dbReference type="Pfam" id="PF13585">
    <property type="entry name" value="CHU_C"/>
    <property type="match status" value="1"/>
</dbReference>
<dbReference type="InterPro" id="IPR036179">
    <property type="entry name" value="Ig-like_dom_sf"/>
</dbReference>
<reference evidence="3 4" key="1">
    <citation type="journal article" date="2015" name="Stand. Genomic Sci.">
        <title>Genomic Encyclopedia of Bacterial and Archaeal Type Strains, Phase III: the genomes of soil and plant-associated and newly described type strains.</title>
        <authorList>
            <person name="Whitman W.B."/>
            <person name="Woyke T."/>
            <person name="Klenk H.P."/>
            <person name="Zhou Y."/>
            <person name="Lilburn T.G."/>
            <person name="Beck B.J."/>
            <person name="De Vos P."/>
            <person name="Vandamme P."/>
            <person name="Eisen J.A."/>
            <person name="Garrity G."/>
            <person name="Hugenholtz P."/>
            <person name="Kyrpides N.C."/>
        </authorList>
    </citation>
    <scope>NUCLEOTIDE SEQUENCE [LARGE SCALE GENOMIC DNA]</scope>
    <source>
        <strain evidence="3 4">CECT 8445</strain>
    </source>
</reference>
<dbReference type="InterPro" id="IPR032675">
    <property type="entry name" value="LRR_dom_sf"/>
</dbReference>
<dbReference type="EMBL" id="SMGI01000001">
    <property type="protein sequence ID" value="TCK69287.1"/>
    <property type="molecule type" value="Genomic_DNA"/>
</dbReference>
<evidence type="ECO:0000313" key="4">
    <source>
        <dbReference type="Proteomes" id="UP000295714"/>
    </source>
</evidence>
<protein>
    <submittedName>
        <fullName evidence="3">Gliding motility-associated-like protein</fullName>
    </submittedName>
</protein>
<evidence type="ECO:0000313" key="3">
    <source>
        <dbReference type="EMBL" id="TCK69287.1"/>
    </source>
</evidence>
<dbReference type="SUPFAM" id="SSF52058">
    <property type="entry name" value="L domain-like"/>
    <property type="match status" value="1"/>
</dbReference>
<sequence>MFVLTVKIQLFVRITNHTYMKRFYLLFQIAFLFNVFSYSQTTVVDPVFEQELINLGIDTNGVTGDILDVDAQSVTVLNLSGTTNITDITGINAFVNVTDLDLGNNLIANIAPTALTGLVNFRTNDNSALANIDLTQNILLETFFAHGDFPGTPPPITQIDLSQNINLVSINGDFLDNVTDFIFPVTPTLIDIFLRYLADTTIDVSGMTNLESFRIGGWRSNVDIVLPATNTLRDLRITSIEIPTIDLSVFTNLENLYLWGTYVQNLILPNSNAFTDIFIILHDIQNPLDFSVAPNLTDIDITSNRDTPLVVDLTQNPVLEDLDLSRNDMNSIDLTQNSLLETLRLNVNNFTNLDVTQNVLLNRFEAYTNQLPGVDLSQNTVLRYLNLNSNLIPNIDVTQNVELLTMSINNNLLTTTGFDLTQNIELISLDVSYNQIESLDITQNVDLNSFNLSHNLFPGNDILNQFANIVANQGRLSGRLIANNNFLEGPIPDFYGLYDPTIQTRRFELFINENRFHFGDFEAQHLGLVSLLTTISIGPSPDVVMREYWYAPQARVNNIENFTVNAGDDITLTTTVRGEQNHYVWFKDGVVIPDAPDAPEYTITNVNSCDQAVYHSEIRSDLVPFENANPPGTGGKNLLLRRNDITLNIISPAETCSSLVTPIAGSTNIPLNQTIEWTSNAGACGYILSIGTTSGGTDIFTGDVEDVTSYNIGTNLPPNTLVYVTITPYFASGNVLTCDNTTDTFTTSAIESPTICTALLPAYASATLPTYTNLEWSPADFATGYFVTIGTTPGGNDVYDMLDVGNTTVFNPPSDFMPGETYYITITPYNGLGNATGCVNESFMTESMGLACTNLTSPSSGDMDVAVDAILNWNSVTGATGYTLNVGTSSGGTDIFSGDVGNVLTYDLPSSFPQNTEIFVTVVPYNATETAINCAEESFTTVLLPPSCTTITSPANGATNIDINASFVWDAVANASGYTLNVGTTTGGAELFNGDVGNVTTYTLSNELPQNTEIFVTVIPYNTSGNASGCNEISFTTELLIPDCTTTLLSPAALTDVPITTNLQWDTTAYTDGYILTVGTTPGGNNIVDAEDVGNTNNYTFVSDLPQGETIYVSITPYNAIGNAVNCSAYSFTTEILPIGCTNMSFPVYDAVNVPLDTSISWPPSANTTGYQISLGTATGLDDIVALTDVGNVTTFTPASPLPSNTTIYVTIISYNDFGDSLACGDDRFTTTEVIPECTNLVVPIDGSTDVSITTGLEWGSVSNATGYIVNVGTQPDGTDIVNAVDVGNVTTYNFPADLPQNTEIFVSIHPYNSAGVNMFCVGPSFTTELLIPECAIISAPMNGAINVAVNTEISWNSVLYADGYILNIGTSTGATDVVDNLDVGNGTSITLSEDLPSETTLYLTIIPYNSEGEAIGCNEIVFETEVIIPKCTEMISPADNAEDVLVTTSISWDMINNADGYILSIETEDLDTIVDGVDVGNTTTFNPSTELPDNTLIFVNITPYNEAGNALDCFTFQFTTENRQIIIPKFFTPNNDSNHDYWRVEDPQNEIKRIYIFDRFGKLLKTLSSTSVGWDGQFNGTPLPNSDYWYQIERFEGSNLTGHFTLKR</sequence>
<dbReference type="Gene3D" id="3.80.10.10">
    <property type="entry name" value="Ribonuclease Inhibitor"/>
    <property type="match status" value="2"/>
</dbReference>
<comment type="caution">
    <text evidence="3">The sequence shown here is derived from an EMBL/GenBank/DDBJ whole genome shotgun (WGS) entry which is preliminary data.</text>
</comment>
<keyword evidence="4" id="KW-1185">Reference proteome</keyword>
<dbReference type="InterPro" id="IPR026341">
    <property type="entry name" value="T9SS_type_B"/>
</dbReference>
<organism evidence="3 4">
    <name type="scientific">Winogradskyella wandonensis</name>
    <dbReference type="NCBI Taxonomy" id="1442586"/>
    <lineage>
        <taxon>Bacteria</taxon>
        <taxon>Pseudomonadati</taxon>
        <taxon>Bacteroidota</taxon>
        <taxon>Flavobacteriia</taxon>
        <taxon>Flavobacteriales</taxon>
        <taxon>Flavobacteriaceae</taxon>
        <taxon>Winogradskyella</taxon>
    </lineage>
</organism>